<dbReference type="PANTHER" id="PTHR43719">
    <property type="entry name" value="TWO-COMPONENT HISTIDINE KINASE"/>
    <property type="match status" value="1"/>
</dbReference>
<dbReference type="InterPro" id="IPR050956">
    <property type="entry name" value="2C_system_His_kinase"/>
</dbReference>
<protein>
    <submittedName>
        <fullName evidence="7">Uncharacterized protein</fullName>
    </submittedName>
</protein>
<dbReference type="Gene3D" id="3.30.565.10">
    <property type="entry name" value="Histidine kinase-like ATPase, C-terminal domain"/>
    <property type="match status" value="1"/>
</dbReference>
<dbReference type="FunFam" id="3.30.450.40:FF:000083">
    <property type="entry name" value="Sensor histidine kinase/response regulator, putative (AFU_orthologue AFUA_4G00660)"/>
    <property type="match status" value="1"/>
</dbReference>
<dbReference type="PRINTS" id="PR00344">
    <property type="entry name" value="BCTRLSENSOR"/>
</dbReference>
<evidence type="ECO:0000259" key="4">
    <source>
        <dbReference type="PROSITE" id="PS50008"/>
    </source>
</evidence>
<dbReference type="OrthoDB" id="10249433at2759"/>
<feature type="compositionally biased region" description="Low complexity" evidence="3">
    <location>
        <begin position="291"/>
        <end position="305"/>
    </location>
</feature>
<feature type="region of interest" description="Disordered" evidence="3">
    <location>
        <begin position="1222"/>
        <end position="1249"/>
    </location>
</feature>
<dbReference type="InterPro" id="IPR003594">
    <property type="entry name" value="HATPase_dom"/>
</dbReference>
<feature type="compositionally biased region" description="Basic and acidic residues" evidence="3">
    <location>
        <begin position="1222"/>
        <end position="1236"/>
    </location>
</feature>
<evidence type="ECO:0000313" key="8">
    <source>
        <dbReference type="Proteomes" id="UP000250140"/>
    </source>
</evidence>
<evidence type="ECO:0000256" key="2">
    <source>
        <dbReference type="PROSITE-ProRule" id="PRU00169"/>
    </source>
</evidence>
<dbReference type="SUPFAM" id="SSF47384">
    <property type="entry name" value="Homodimeric domain of signal transducing histidine kinase"/>
    <property type="match status" value="1"/>
</dbReference>
<dbReference type="SMART" id="SM00448">
    <property type="entry name" value="REC"/>
    <property type="match status" value="1"/>
</dbReference>
<dbReference type="GO" id="GO:0006629">
    <property type="term" value="P:lipid metabolic process"/>
    <property type="evidence" value="ECO:0007669"/>
    <property type="project" value="InterPro"/>
</dbReference>
<feature type="domain" description="PI-PLC Y-box" evidence="4">
    <location>
        <begin position="434"/>
        <end position="483"/>
    </location>
</feature>
<dbReference type="InterPro" id="IPR001789">
    <property type="entry name" value="Sig_transdc_resp-reg_receiver"/>
</dbReference>
<dbReference type="PROSITE" id="PS50109">
    <property type="entry name" value="HIS_KIN"/>
    <property type="match status" value="1"/>
</dbReference>
<dbReference type="SUPFAM" id="SSF55874">
    <property type="entry name" value="ATPase domain of HSP90 chaperone/DNA topoisomerase II/histidine kinase"/>
    <property type="match status" value="1"/>
</dbReference>
<dbReference type="Gene3D" id="3.40.50.2300">
    <property type="match status" value="1"/>
</dbReference>
<dbReference type="InterPro" id="IPR004358">
    <property type="entry name" value="Sig_transdc_His_kin-like_C"/>
</dbReference>
<keyword evidence="1 2" id="KW-0597">Phosphoprotein</keyword>
<dbReference type="InterPro" id="IPR005467">
    <property type="entry name" value="His_kinase_dom"/>
</dbReference>
<feature type="region of interest" description="Disordered" evidence="3">
    <location>
        <begin position="1031"/>
        <end position="1052"/>
    </location>
</feature>
<dbReference type="Proteomes" id="UP000250140">
    <property type="component" value="Unassembled WGS sequence"/>
</dbReference>
<feature type="domain" description="Response regulatory" evidence="6">
    <location>
        <begin position="1102"/>
        <end position="1223"/>
    </location>
</feature>
<dbReference type="InterPro" id="IPR036890">
    <property type="entry name" value="HATPase_C_sf"/>
</dbReference>
<evidence type="ECO:0000259" key="6">
    <source>
        <dbReference type="PROSITE" id="PS50110"/>
    </source>
</evidence>
<dbReference type="Pfam" id="PF00072">
    <property type="entry name" value="Response_reg"/>
    <property type="match status" value="1"/>
</dbReference>
<keyword evidence="8" id="KW-1185">Reference proteome</keyword>
<dbReference type="PROSITE" id="PS50008">
    <property type="entry name" value="PIPLC_Y_DOMAIN"/>
    <property type="match status" value="1"/>
</dbReference>
<name>A0A8E2F017_9PEZI</name>
<evidence type="ECO:0000256" key="1">
    <source>
        <dbReference type="ARBA" id="ARBA00022553"/>
    </source>
</evidence>
<feature type="modified residue" description="4-aspartylphosphate" evidence="2">
    <location>
        <position position="1153"/>
    </location>
</feature>
<dbReference type="EMBL" id="KV749719">
    <property type="protein sequence ID" value="OCL08077.1"/>
    <property type="molecule type" value="Genomic_DNA"/>
</dbReference>
<dbReference type="InterPro" id="IPR001711">
    <property type="entry name" value="PLipase_C_Pinositol-sp_Y"/>
</dbReference>
<dbReference type="GO" id="GO:0004435">
    <property type="term" value="F:phosphatidylinositol-4,5-bisphosphate phospholipase C activity"/>
    <property type="evidence" value="ECO:0007669"/>
    <property type="project" value="InterPro"/>
</dbReference>
<evidence type="ECO:0000259" key="5">
    <source>
        <dbReference type="PROSITE" id="PS50109"/>
    </source>
</evidence>
<sequence length="1249" mass="137694">MAQEQVLPTRCGLPPLVTPAERERQRELASYFSAASVTLAQYTPTTLSQPRISPDAVLTALAQLGAVRLGCDRAFISLIDGRHQYIIAEATRTVSIRDPDCYSPEDAIYLGMQTLDITFGVCPNTMNVFTDRTGELEINSENIMADKTRYIIRDFQADAHYRTRPYVKGWPHMRYYAEVPLICPRGYVIGSYCVVDNKLRDDFNEESFRILTEVSLTIMDHLELMKTRHNHSRAEKLMEGLGSFMGGDSCLNTVNLAPLGSERSTEDNVEPAYNPTLDCASCDAANPSEGLRSSSTRTPSVLSSSDGSAPPETPLTTTSNPQSSTSSRNPELWASSSSLNGQNSLDRVDAARRSLQESAVSDEMRRTFCYAASVIRKSMRIDGVVFLDACLAQSNIFTTLKTPTAPGLVDAPIPNGEVYHIDNGTQSMSAKLGFSTSSGDSIAKNESSKDCPNLPEPLLQRMIRIYPRGQIFSADEFGPLSPWTDKYGDDIPIRTPDLSEEPPIESLQRKMDIARMFELFQGARSIIFLPLWDFQRERWFATALGWTTDPERLFEAADLTYLSAFGNSIMAEIARFEALATSRAKSDFISSISHELRSPLHGILASVELLREALTLPPGSSAVDMIDMIESCGNTLLDTLTNLLDFAKINHLVQSQPHKDSIVSGDNEQKGPRIDISLPVDLGLLVEDVVEGVYLGHFSKRSFNTELPNQDWIPSHTQSRLPKETNNARPLVTFDISSMDWLININVGAWKRIVMNIFGNALKYTSTGHIQVGLRLENLEGESDVPANAICFEVIDTGIGMSADYLKHRLFTPFAQENSLTVGTGLGLSIVHQIVRNLNGKVEVKSELEVGTHVKVLVPLGSRTDEIHSTSPDNIKYPAFDPDKQLSGQTLCIMLPDLDHESSQIPKVDPTHSSVKRNPNLAIETSLCKMATEWFGMKVVLGNSIGYVSADVYIVEDSLLDDIATARIPTSTEGISTREKIAPVLVLCYKSRTRATDFKVDGKELIYLRHPIGPKKLFTVICNAISSIRMPKPQSTSISPSDDDQEQSKEVSDVATLPSAIAQITITESTSMSLKEPSSPDARDAQKIGTKPSDQLFPHRQHVLCVDDNAINLKIITTAVSKLDCTHVAASDGLQAVQAYKASTRSFDYVFMDVNMPVMDGFAATRAIRLFEQENQLPPSRIIALTGLGSAASQQEALSCGMDLFLTKPVPMKRLRSLIQGHNDEKSHDQRNDLVIRHPAQPTNTRGFG</sequence>
<feature type="region of interest" description="Disordered" evidence="3">
    <location>
        <begin position="284"/>
        <end position="340"/>
    </location>
</feature>
<dbReference type="InterPro" id="IPR029016">
    <property type="entry name" value="GAF-like_dom_sf"/>
</dbReference>
<dbReference type="Pfam" id="PF00512">
    <property type="entry name" value="HisKA"/>
    <property type="match status" value="1"/>
</dbReference>
<dbReference type="PANTHER" id="PTHR43719:SF28">
    <property type="entry name" value="PEROXIDE STRESS-ACTIVATED HISTIDINE KINASE MAK1-RELATED"/>
    <property type="match status" value="1"/>
</dbReference>
<feature type="compositionally biased region" description="Low complexity" evidence="3">
    <location>
        <begin position="314"/>
        <end position="327"/>
    </location>
</feature>
<dbReference type="CDD" id="cd00082">
    <property type="entry name" value="HisKA"/>
    <property type="match status" value="1"/>
</dbReference>
<accession>A0A8E2F017</accession>
<evidence type="ECO:0000256" key="3">
    <source>
        <dbReference type="SAM" id="MobiDB-lite"/>
    </source>
</evidence>
<organism evidence="7 8">
    <name type="scientific">Glonium stellatum</name>
    <dbReference type="NCBI Taxonomy" id="574774"/>
    <lineage>
        <taxon>Eukaryota</taxon>
        <taxon>Fungi</taxon>
        <taxon>Dikarya</taxon>
        <taxon>Ascomycota</taxon>
        <taxon>Pezizomycotina</taxon>
        <taxon>Dothideomycetes</taxon>
        <taxon>Pleosporomycetidae</taxon>
        <taxon>Gloniales</taxon>
        <taxon>Gloniaceae</taxon>
        <taxon>Glonium</taxon>
    </lineage>
</organism>
<dbReference type="InterPro" id="IPR036097">
    <property type="entry name" value="HisK_dim/P_sf"/>
</dbReference>
<evidence type="ECO:0000313" key="7">
    <source>
        <dbReference type="EMBL" id="OCL08077.1"/>
    </source>
</evidence>
<dbReference type="SMART" id="SM00387">
    <property type="entry name" value="HATPase_c"/>
    <property type="match status" value="1"/>
</dbReference>
<dbReference type="InterPro" id="IPR011006">
    <property type="entry name" value="CheY-like_superfamily"/>
</dbReference>
<feature type="domain" description="Histidine kinase" evidence="5">
    <location>
        <begin position="591"/>
        <end position="862"/>
    </location>
</feature>
<feature type="region of interest" description="Disordered" evidence="3">
    <location>
        <begin position="1070"/>
        <end position="1093"/>
    </location>
</feature>
<dbReference type="SUPFAM" id="SSF55781">
    <property type="entry name" value="GAF domain-like"/>
    <property type="match status" value="1"/>
</dbReference>
<dbReference type="SUPFAM" id="SSF52172">
    <property type="entry name" value="CheY-like"/>
    <property type="match status" value="1"/>
</dbReference>
<dbReference type="InterPro" id="IPR003661">
    <property type="entry name" value="HisK_dim/P_dom"/>
</dbReference>
<gene>
    <name evidence="7" type="ORF">AOQ84DRAFT_340907</name>
</gene>
<dbReference type="SMART" id="SM00388">
    <property type="entry name" value="HisKA"/>
    <property type="match status" value="1"/>
</dbReference>
<proteinExistence type="predicted"/>
<dbReference type="Gene3D" id="1.10.287.130">
    <property type="match status" value="1"/>
</dbReference>
<dbReference type="CDD" id="cd17546">
    <property type="entry name" value="REC_hyHK_CKI1_RcsC-like"/>
    <property type="match status" value="1"/>
</dbReference>
<reference evidence="7 8" key="1">
    <citation type="journal article" date="2016" name="Nat. Commun.">
        <title>Ectomycorrhizal ecology is imprinted in the genome of the dominant symbiotic fungus Cenococcum geophilum.</title>
        <authorList>
            <consortium name="DOE Joint Genome Institute"/>
            <person name="Peter M."/>
            <person name="Kohler A."/>
            <person name="Ohm R.A."/>
            <person name="Kuo A."/>
            <person name="Krutzmann J."/>
            <person name="Morin E."/>
            <person name="Arend M."/>
            <person name="Barry K.W."/>
            <person name="Binder M."/>
            <person name="Choi C."/>
            <person name="Clum A."/>
            <person name="Copeland A."/>
            <person name="Grisel N."/>
            <person name="Haridas S."/>
            <person name="Kipfer T."/>
            <person name="LaButti K."/>
            <person name="Lindquist E."/>
            <person name="Lipzen A."/>
            <person name="Maire R."/>
            <person name="Meier B."/>
            <person name="Mihaltcheva S."/>
            <person name="Molinier V."/>
            <person name="Murat C."/>
            <person name="Poggeler S."/>
            <person name="Quandt C.A."/>
            <person name="Sperisen C."/>
            <person name="Tritt A."/>
            <person name="Tisserant E."/>
            <person name="Crous P.W."/>
            <person name="Henrissat B."/>
            <person name="Nehls U."/>
            <person name="Egli S."/>
            <person name="Spatafora J.W."/>
            <person name="Grigoriev I.V."/>
            <person name="Martin F.M."/>
        </authorList>
    </citation>
    <scope>NUCLEOTIDE SEQUENCE [LARGE SCALE GENOMIC DNA]</scope>
    <source>
        <strain evidence="7 8">CBS 207.34</strain>
    </source>
</reference>
<dbReference type="GO" id="GO:0000155">
    <property type="term" value="F:phosphorelay sensor kinase activity"/>
    <property type="evidence" value="ECO:0007669"/>
    <property type="project" value="InterPro"/>
</dbReference>
<dbReference type="Gene3D" id="3.30.450.40">
    <property type="match status" value="1"/>
</dbReference>
<dbReference type="Pfam" id="PF02518">
    <property type="entry name" value="HATPase_c"/>
    <property type="match status" value="1"/>
</dbReference>
<dbReference type="PROSITE" id="PS50110">
    <property type="entry name" value="RESPONSE_REGULATORY"/>
    <property type="match status" value="1"/>
</dbReference>
<dbReference type="AlphaFoldDB" id="A0A8E2F017"/>